<dbReference type="InterPro" id="IPR040194">
    <property type="entry name" value="Cwf19-like"/>
</dbReference>
<feature type="domain" description="Cwf19-like protein C-terminal" evidence="2">
    <location>
        <begin position="489"/>
        <end position="549"/>
    </location>
</feature>
<dbReference type="PANTHER" id="PTHR12072:SF4">
    <property type="entry name" value="CWF19-LIKE PROTEIN 1"/>
    <property type="match status" value="1"/>
</dbReference>
<dbReference type="GO" id="GO:0000398">
    <property type="term" value="P:mRNA splicing, via spliceosome"/>
    <property type="evidence" value="ECO:0007669"/>
    <property type="project" value="TreeGrafter"/>
</dbReference>
<evidence type="ECO:0000313" key="4">
    <source>
        <dbReference type="EMBL" id="PSR86988.1"/>
    </source>
</evidence>
<organism evidence="4 5">
    <name type="scientific">Coniella lustricola</name>
    <dbReference type="NCBI Taxonomy" id="2025994"/>
    <lineage>
        <taxon>Eukaryota</taxon>
        <taxon>Fungi</taxon>
        <taxon>Dikarya</taxon>
        <taxon>Ascomycota</taxon>
        <taxon>Pezizomycotina</taxon>
        <taxon>Sordariomycetes</taxon>
        <taxon>Sordariomycetidae</taxon>
        <taxon>Diaporthales</taxon>
        <taxon>Schizoparmaceae</taxon>
        <taxon>Coniella</taxon>
    </lineage>
</organism>
<sequence length="552" mass="61136">MAAPKIFVLGNVNGQLQSAFSKLTTLHSKNNFAFAIVAGNLFAPEDDDAVTDLLAGKITIPVTTYFTVGTHALPQQIVEKIVNEESEICPNLHYLNKRSITKTSEGVRIATLGGILDPEIVAGQSKEQHLPFHTADDAKALRGANSTDILLTTMWPTSIWKASSTAAHFDRASIVTSDAIADLAATLKPRYHFCPSPDAFIYEREPFFHPPKDASSDPEVTRFISLAPFGNAQKAKAMYAFSLTSSPGPLPQGSTVSPFLARNGISKKRPNIEDEGFSRFANGHDDHRSNRRRKGNRGQRLPPPGPDQCFFCLASQNAENHMVCSIGDDTYLATAKGPLTTSTTFSEYGIDCSCHMIIVPQEHVPSISRTASGQETADRTFAEMSRFKEALQAAVSKKSNHKLGSVFWEINRAANIHAHWQFMPVPADLIQKGLVEAAFKVEAENLKLPGLIVKDFGTSEEVPGDYVRIWIWHEEDGEAEGDGGKLVSQCLLMRFDENVRFDLQYPRKVMAKLLGLEKRTIWQECTQTAEEETQDTTKFRELFQEWDFTLIG</sequence>
<dbReference type="GO" id="GO:0061632">
    <property type="term" value="F:RNA lariat debranching enzyme activator activity"/>
    <property type="evidence" value="ECO:0007669"/>
    <property type="project" value="TreeGrafter"/>
</dbReference>
<dbReference type="InParanoid" id="A0A2T3A923"/>
<evidence type="ECO:0000259" key="2">
    <source>
        <dbReference type="Pfam" id="PF04676"/>
    </source>
</evidence>
<dbReference type="InterPro" id="IPR006768">
    <property type="entry name" value="Cwf19-like_C_dom-1"/>
</dbReference>
<dbReference type="OrthoDB" id="444325at2759"/>
<protein>
    <submittedName>
        <fullName evidence="4">CwfJ domain-containing protein</fullName>
    </submittedName>
</protein>
<dbReference type="Proteomes" id="UP000241462">
    <property type="component" value="Unassembled WGS sequence"/>
</dbReference>
<dbReference type="Pfam" id="PF04676">
    <property type="entry name" value="CwfJ_C_2"/>
    <property type="match status" value="1"/>
</dbReference>
<dbReference type="PANTHER" id="PTHR12072">
    <property type="entry name" value="CWF19, CELL CYCLE CONTROL PROTEIN"/>
    <property type="match status" value="1"/>
</dbReference>
<gene>
    <name evidence="4" type="ORF">BD289DRAFT_482415</name>
</gene>
<dbReference type="EMBL" id="KZ678435">
    <property type="protein sequence ID" value="PSR86988.1"/>
    <property type="molecule type" value="Genomic_DNA"/>
</dbReference>
<feature type="domain" description="Cwf19-like C-terminal" evidence="3">
    <location>
        <begin position="306"/>
        <end position="432"/>
    </location>
</feature>
<feature type="region of interest" description="Disordered" evidence="1">
    <location>
        <begin position="270"/>
        <end position="302"/>
    </location>
</feature>
<evidence type="ECO:0000313" key="5">
    <source>
        <dbReference type="Proteomes" id="UP000241462"/>
    </source>
</evidence>
<dbReference type="GO" id="GO:0071014">
    <property type="term" value="C:post-mRNA release spliceosomal complex"/>
    <property type="evidence" value="ECO:0007669"/>
    <property type="project" value="TreeGrafter"/>
</dbReference>
<dbReference type="AlphaFoldDB" id="A0A2T3A923"/>
<evidence type="ECO:0000259" key="3">
    <source>
        <dbReference type="Pfam" id="PF04677"/>
    </source>
</evidence>
<reference evidence="4 5" key="1">
    <citation type="journal article" date="2018" name="Mycol. Prog.">
        <title>Coniella lustricola, a new species from submerged detritus.</title>
        <authorList>
            <person name="Raudabaugh D.B."/>
            <person name="Iturriaga T."/>
            <person name="Carver A."/>
            <person name="Mondo S."/>
            <person name="Pangilinan J."/>
            <person name="Lipzen A."/>
            <person name="He G."/>
            <person name="Amirebrahimi M."/>
            <person name="Grigoriev I.V."/>
            <person name="Miller A.N."/>
        </authorList>
    </citation>
    <scope>NUCLEOTIDE SEQUENCE [LARGE SCALE GENOMIC DNA]</scope>
    <source>
        <strain evidence="4 5">B22-T-1</strain>
    </source>
</reference>
<name>A0A2T3A923_9PEZI</name>
<dbReference type="STRING" id="2025994.A0A2T3A923"/>
<dbReference type="FunCoup" id="A0A2T3A923">
    <property type="interactions" value="1083"/>
</dbReference>
<keyword evidence="5" id="KW-1185">Reference proteome</keyword>
<dbReference type="CDD" id="cd07380">
    <property type="entry name" value="MPP_CWF19_N"/>
    <property type="match status" value="1"/>
</dbReference>
<accession>A0A2T3A923</accession>
<dbReference type="Pfam" id="PF04677">
    <property type="entry name" value="CwfJ_C_1"/>
    <property type="match status" value="1"/>
</dbReference>
<dbReference type="InterPro" id="IPR006767">
    <property type="entry name" value="Cwf19-like_C_dom-2"/>
</dbReference>
<proteinExistence type="predicted"/>
<evidence type="ECO:0000256" key="1">
    <source>
        <dbReference type="SAM" id="MobiDB-lite"/>
    </source>
</evidence>